<protein>
    <recommendedName>
        <fullName evidence="1">Fe/B12 periplasmic-binding domain-containing protein</fullName>
    </recommendedName>
</protein>
<name>A0A8J4FB65_9CHLO</name>
<dbReference type="InterPro" id="IPR051030">
    <property type="entry name" value="Vitamin_B12-ABC_binding"/>
</dbReference>
<dbReference type="PANTHER" id="PTHR42860:SF3">
    <property type="entry name" value="FE_B12 PERIPLASMIC-BINDING DOMAIN-CONTAINING PROTEIN"/>
    <property type="match status" value="1"/>
</dbReference>
<accession>A0A8J4FB65</accession>
<comment type="caution">
    <text evidence="2">The sequence shown here is derived from an EMBL/GenBank/DDBJ whole genome shotgun (WGS) entry which is preliminary data.</text>
</comment>
<proteinExistence type="predicted"/>
<reference evidence="2" key="1">
    <citation type="journal article" date="2021" name="Proc. Natl. Acad. Sci. U.S.A.">
        <title>Three genomes in the algal genus Volvox reveal the fate of a haploid sex-determining region after a transition to homothallism.</title>
        <authorList>
            <person name="Yamamoto K."/>
            <person name="Hamaji T."/>
            <person name="Kawai-Toyooka H."/>
            <person name="Matsuzaki R."/>
            <person name="Takahashi F."/>
            <person name="Nishimura Y."/>
            <person name="Kawachi M."/>
            <person name="Noguchi H."/>
            <person name="Minakuchi Y."/>
            <person name="Umen J.G."/>
            <person name="Toyoda A."/>
            <person name="Nozaki H."/>
        </authorList>
    </citation>
    <scope>NUCLEOTIDE SEQUENCE</scope>
    <source>
        <strain evidence="2">NIES-3780</strain>
    </source>
</reference>
<keyword evidence="3" id="KW-1185">Reference proteome</keyword>
<dbReference type="PANTHER" id="PTHR42860">
    <property type="entry name" value="VITAMIN B12-BINDING PROTEIN"/>
    <property type="match status" value="1"/>
</dbReference>
<dbReference type="AlphaFoldDB" id="A0A8J4FB65"/>
<dbReference type="Pfam" id="PF01497">
    <property type="entry name" value="Peripla_BP_2"/>
    <property type="match status" value="1"/>
</dbReference>
<organism evidence="2 3">
    <name type="scientific">Volvox africanus</name>
    <dbReference type="NCBI Taxonomy" id="51714"/>
    <lineage>
        <taxon>Eukaryota</taxon>
        <taxon>Viridiplantae</taxon>
        <taxon>Chlorophyta</taxon>
        <taxon>core chlorophytes</taxon>
        <taxon>Chlorophyceae</taxon>
        <taxon>CS clade</taxon>
        <taxon>Chlamydomonadales</taxon>
        <taxon>Volvocaceae</taxon>
        <taxon>Volvox</taxon>
    </lineage>
</organism>
<sequence length="369" mass="39424">MKAKSLATGKQSVAATQAAQDSPLRVLSLLPGATDTVRALGAANLLIGRTHECDWTELQTLPIVTSDKLGDMPPADLDAAMAACGGALPTLGWCGGGIALLDQGLSPYRTDVEQLVMLRPDVILTQMQGLGPDLTPDHYQSPLEQLLGYMPTVVQLEALEMEGVWRDMRSISEALKLGREGLEKISTLQRRLKAASDSARGRPRPRVVVVQWSDPLFVAGGWVPQLVELAGARDVLGRVEAAATFTAQQLADTRPDVLVFGLCGFGLLESQRLATKALDQLAAECRAAAGVIHRARVIVTDGLRVFSRPGPWLVQSLEVLVEALHGEAQEYGHEGQLWALLLREPAQDSADVGLKVTRGSSVVMPVGAV</sequence>
<evidence type="ECO:0000313" key="2">
    <source>
        <dbReference type="EMBL" id="GIL67588.1"/>
    </source>
</evidence>
<dbReference type="InterPro" id="IPR002491">
    <property type="entry name" value="ABC_transptr_periplasmic_BD"/>
</dbReference>
<evidence type="ECO:0000313" key="3">
    <source>
        <dbReference type="Proteomes" id="UP000747399"/>
    </source>
</evidence>
<dbReference type="EMBL" id="BNCO01000101">
    <property type="protein sequence ID" value="GIL67588.1"/>
    <property type="molecule type" value="Genomic_DNA"/>
</dbReference>
<dbReference type="Proteomes" id="UP000747399">
    <property type="component" value="Unassembled WGS sequence"/>
</dbReference>
<evidence type="ECO:0000259" key="1">
    <source>
        <dbReference type="PROSITE" id="PS50983"/>
    </source>
</evidence>
<dbReference type="SUPFAM" id="SSF53807">
    <property type="entry name" value="Helical backbone' metal receptor"/>
    <property type="match status" value="1"/>
</dbReference>
<dbReference type="PROSITE" id="PS50983">
    <property type="entry name" value="FE_B12_PBP"/>
    <property type="match status" value="1"/>
</dbReference>
<dbReference type="Gene3D" id="3.40.50.1980">
    <property type="entry name" value="Nitrogenase molybdenum iron protein domain"/>
    <property type="match status" value="2"/>
</dbReference>
<feature type="domain" description="Fe/B12 periplasmic-binding" evidence="1">
    <location>
        <begin position="25"/>
        <end position="328"/>
    </location>
</feature>
<gene>
    <name evidence="2" type="ORF">Vafri_20953</name>
</gene>